<dbReference type="PANTHER" id="PTHR33395">
    <property type="entry name" value="TRANSCRIPTASE, PUTATIVE-RELATED-RELATED"/>
    <property type="match status" value="1"/>
</dbReference>
<reference evidence="1" key="1">
    <citation type="submission" date="2019-10" db="EMBL/GenBank/DDBJ databases">
        <authorList>
            <person name="Soares A.E.R."/>
            <person name="Aleixo A."/>
            <person name="Schneider P."/>
            <person name="Miyaki C.Y."/>
            <person name="Schneider M.P."/>
            <person name="Mello C."/>
            <person name="Vasconcelos A.T.R."/>
        </authorList>
    </citation>
    <scope>NUCLEOTIDE SEQUENCE</scope>
    <source>
        <tissue evidence="1">Muscle</tissue>
    </source>
</reference>
<dbReference type="PANTHER" id="PTHR33395:SF22">
    <property type="entry name" value="REVERSE TRANSCRIPTASE DOMAIN-CONTAINING PROTEIN"/>
    <property type="match status" value="1"/>
</dbReference>
<organism evidence="1 2">
    <name type="scientific">Willisornis vidua</name>
    <name type="common">Xingu scale-backed antbird</name>
    <dbReference type="NCBI Taxonomy" id="1566151"/>
    <lineage>
        <taxon>Eukaryota</taxon>
        <taxon>Metazoa</taxon>
        <taxon>Chordata</taxon>
        <taxon>Craniata</taxon>
        <taxon>Vertebrata</taxon>
        <taxon>Euteleostomi</taxon>
        <taxon>Archelosauria</taxon>
        <taxon>Archosauria</taxon>
        <taxon>Dinosauria</taxon>
        <taxon>Saurischia</taxon>
        <taxon>Theropoda</taxon>
        <taxon>Coelurosauria</taxon>
        <taxon>Aves</taxon>
        <taxon>Neognathae</taxon>
        <taxon>Neoaves</taxon>
        <taxon>Telluraves</taxon>
        <taxon>Australaves</taxon>
        <taxon>Passeriformes</taxon>
        <taxon>Thamnophilidae</taxon>
        <taxon>Willisornis</taxon>
    </lineage>
</organism>
<proteinExistence type="predicted"/>
<dbReference type="EMBL" id="WHWB01034492">
    <property type="protein sequence ID" value="KAJ7409144.1"/>
    <property type="molecule type" value="Genomic_DNA"/>
</dbReference>
<protein>
    <submittedName>
        <fullName evidence="1">Uncharacterized protein</fullName>
    </submittedName>
</protein>
<evidence type="ECO:0000313" key="1">
    <source>
        <dbReference type="EMBL" id="KAJ7409144.1"/>
    </source>
</evidence>
<keyword evidence="2" id="KW-1185">Reference proteome</keyword>
<sequence>MRRYHLQDEDGQLTNRDRDKAEAFNPFFASVFNMNERGSQCPEPEDHDCKNDQLPVTPEIVQDLLLQLDPYKSMGSVEIHPRILKELADVMAKPFL</sequence>
<dbReference type="Proteomes" id="UP001145742">
    <property type="component" value="Unassembled WGS sequence"/>
</dbReference>
<evidence type="ECO:0000313" key="2">
    <source>
        <dbReference type="Proteomes" id="UP001145742"/>
    </source>
</evidence>
<name>A0ABQ9CZ56_9PASS</name>
<accession>A0ABQ9CZ56</accession>
<comment type="caution">
    <text evidence="1">The sequence shown here is derived from an EMBL/GenBank/DDBJ whole genome shotgun (WGS) entry which is preliminary data.</text>
</comment>
<gene>
    <name evidence="1" type="ORF">WISP_116389</name>
</gene>